<dbReference type="InterPro" id="IPR057253">
    <property type="entry name" value="CoiA-like_N"/>
</dbReference>
<evidence type="ECO:0000259" key="2">
    <source>
        <dbReference type="Pfam" id="PF25164"/>
    </source>
</evidence>
<dbReference type="InterPro" id="IPR010330">
    <property type="entry name" value="CoiA_nuc"/>
</dbReference>
<dbReference type="RefSeq" id="WP_072891920.1">
    <property type="nucleotide sequence ID" value="NZ_FQVW01000065.1"/>
</dbReference>
<sequence length="390" mass="46414">MLQAKSQAGRLTTLANLTRNEIYQLRKKTTFFCPVCQERVIIKAGMKMIPHFAHHSNSHCPSNEGGEGAYHEQGKLLLYKWLLQQKMNAQLEAYIPEIRQRADILLIINQKKIAIEYQCARIPITEIQKRNAAYKKAGITPIWILGANHFQRQGKHKIRVNDFILHLMHQFHPSRPLTLYFFDPNTTLFTTAQDLWLTKQTQAMARLTFKKLASIRLTELFIPLFFEKPVLFHEWRVLKRQFRLRPNQARSGAELQWLRWLYQKGTHKDYLPSIIYLPISTQYVINIPPWNWQSRICLDWIHPLSIGATFHILHLAKGFQKYYNDQSQYTLISFVNNPIAEYLHYLYQLKFIEKVDKYRYRKLRDFDFYKNVEEAIRGDEQLMNQLILTF</sequence>
<evidence type="ECO:0000313" key="4">
    <source>
        <dbReference type="EMBL" id="SHG80609.1"/>
    </source>
</evidence>
<dbReference type="AlphaFoldDB" id="A0A1M5MUN6"/>
<evidence type="ECO:0000259" key="1">
    <source>
        <dbReference type="Pfam" id="PF06054"/>
    </source>
</evidence>
<dbReference type="STRING" id="930117.SAMN05216225_10652"/>
<keyword evidence="5" id="KW-1185">Reference proteome</keyword>
<dbReference type="Proteomes" id="UP000183988">
    <property type="component" value="Unassembled WGS sequence"/>
</dbReference>
<reference evidence="4 5" key="1">
    <citation type="submission" date="2016-11" db="EMBL/GenBank/DDBJ databases">
        <authorList>
            <person name="Jaros S."/>
            <person name="Januszkiewicz K."/>
            <person name="Wedrychowicz H."/>
        </authorList>
    </citation>
    <scope>NUCLEOTIDE SEQUENCE [LARGE SCALE GENOMIC DNA]</scope>
    <source>
        <strain evidence="4 5">IBRC-M 10683</strain>
    </source>
</reference>
<dbReference type="PIRSF" id="PIRSF007487">
    <property type="entry name" value="Competence-induced_CoiA_bac"/>
    <property type="match status" value="1"/>
</dbReference>
<dbReference type="OrthoDB" id="3784230at2"/>
<name>A0A1M5MUN6_9BACI</name>
<dbReference type="InterPro" id="IPR021176">
    <property type="entry name" value="Competence-induced_CoiA"/>
</dbReference>
<dbReference type="Pfam" id="PF06054">
    <property type="entry name" value="CoiA_nuc"/>
    <property type="match status" value="1"/>
</dbReference>
<feature type="domain" description="Competence protein CoiA-like N-terminal" evidence="2">
    <location>
        <begin position="15"/>
        <end position="62"/>
    </location>
</feature>
<protein>
    <submittedName>
        <fullName evidence="4">Competence protein CoiA</fullName>
    </submittedName>
</protein>
<organism evidence="4 5">
    <name type="scientific">Ornithinibacillus halophilus</name>
    <dbReference type="NCBI Taxonomy" id="930117"/>
    <lineage>
        <taxon>Bacteria</taxon>
        <taxon>Bacillati</taxon>
        <taxon>Bacillota</taxon>
        <taxon>Bacilli</taxon>
        <taxon>Bacillales</taxon>
        <taxon>Bacillaceae</taxon>
        <taxon>Ornithinibacillus</taxon>
    </lineage>
</organism>
<accession>A0A1M5MUN6</accession>
<proteinExistence type="predicted"/>
<gene>
    <name evidence="4" type="ORF">SAMN05216225_10652</name>
</gene>
<evidence type="ECO:0000313" key="5">
    <source>
        <dbReference type="Proteomes" id="UP000183988"/>
    </source>
</evidence>
<feature type="domain" description="Competence protein CoiA C-terminal" evidence="3">
    <location>
        <begin position="233"/>
        <end position="376"/>
    </location>
</feature>
<dbReference type="EMBL" id="FQVW01000065">
    <property type="protein sequence ID" value="SHG80609.1"/>
    <property type="molecule type" value="Genomic_DNA"/>
</dbReference>
<feature type="domain" description="Competence protein CoiA nuclease-like" evidence="1">
    <location>
        <begin position="67"/>
        <end position="222"/>
    </location>
</feature>
<dbReference type="InterPro" id="IPR057252">
    <property type="entry name" value="CoiA_C"/>
</dbReference>
<dbReference type="Pfam" id="PF25166">
    <property type="entry name" value="CoiA_C"/>
    <property type="match status" value="1"/>
</dbReference>
<dbReference type="Pfam" id="PF25164">
    <property type="entry name" value="CoiA_N"/>
    <property type="match status" value="1"/>
</dbReference>
<evidence type="ECO:0000259" key="3">
    <source>
        <dbReference type="Pfam" id="PF25166"/>
    </source>
</evidence>